<evidence type="ECO:0008006" key="3">
    <source>
        <dbReference type="Google" id="ProtNLM"/>
    </source>
</evidence>
<dbReference type="PANTHER" id="PTHR36436">
    <property type="entry name" value="SLL5081 PROTEIN"/>
    <property type="match status" value="1"/>
</dbReference>
<dbReference type="SUPFAM" id="SSF103032">
    <property type="entry name" value="Hypothetical protein YwqG"/>
    <property type="match status" value="1"/>
</dbReference>
<dbReference type="InterPro" id="IPR035948">
    <property type="entry name" value="YwqG-like_sf"/>
</dbReference>
<dbReference type="VEuPathDB" id="TriTrypDB:ADEAN_000476400"/>
<dbReference type="Gene3D" id="2.30.320.10">
    <property type="entry name" value="YwqG-like"/>
    <property type="match status" value="1"/>
</dbReference>
<dbReference type="InterPro" id="IPR015315">
    <property type="entry name" value="DUF1963"/>
</dbReference>
<protein>
    <recommendedName>
        <fullName evidence="3">DUF1963 domain-containing protein</fullName>
    </recommendedName>
</protein>
<evidence type="ECO:0000313" key="1">
    <source>
        <dbReference type="EMBL" id="CAD2217286.1"/>
    </source>
</evidence>
<dbReference type="PANTHER" id="PTHR36436:SF6">
    <property type="entry name" value="SLL5081 PROTEIN"/>
    <property type="match status" value="1"/>
</dbReference>
<sequence>MREFPEEEETIPEGLDSLSRTKRPKLWYGSVVCIDTERLLTLADVTPMVPFNSMELSSMLAEAIKSNPSLAMEEWVVNSARDPHWGNFCMQEEERDIAYPAYLLGYPDFAQEDPRPAADLSAMLTALKEGKGMEAAEAAALAPVTGNPKSKYILLWQFESGEEMMWGEFGVCNLFIDPVDLAARRFDRVLYNWDYS</sequence>
<proteinExistence type="predicted"/>
<name>A0A7G2CBU9_9TRYP</name>
<reference evidence="1 2" key="1">
    <citation type="submission" date="2020-08" db="EMBL/GenBank/DDBJ databases">
        <authorList>
            <person name="Newling K."/>
            <person name="Davey J."/>
            <person name="Forrester S."/>
        </authorList>
    </citation>
    <scope>NUCLEOTIDE SEQUENCE [LARGE SCALE GENOMIC DNA]</scope>
    <source>
        <strain evidence="2">Crithidia deanei Carvalho (ATCC PRA-265)</strain>
    </source>
</reference>
<dbReference type="EMBL" id="LR877152">
    <property type="protein sequence ID" value="CAD2217286.1"/>
    <property type="molecule type" value="Genomic_DNA"/>
</dbReference>
<keyword evidence="2" id="KW-1185">Reference proteome</keyword>
<dbReference type="Proteomes" id="UP000515908">
    <property type="component" value="Chromosome 08"/>
</dbReference>
<gene>
    <name evidence="1" type="ORF">ADEAN_000476400</name>
</gene>
<dbReference type="Pfam" id="PF09234">
    <property type="entry name" value="DUF1963"/>
    <property type="match status" value="1"/>
</dbReference>
<organism evidence="1 2">
    <name type="scientific">Angomonas deanei</name>
    <dbReference type="NCBI Taxonomy" id="59799"/>
    <lineage>
        <taxon>Eukaryota</taxon>
        <taxon>Discoba</taxon>
        <taxon>Euglenozoa</taxon>
        <taxon>Kinetoplastea</taxon>
        <taxon>Metakinetoplastina</taxon>
        <taxon>Trypanosomatida</taxon>
        <taxon>Trypanosomatidae</taxon>
        <taxon>Strigomonadinae</taxon>
        <taxon>Angomonas</taxon>
    </lineage>
</organism>
<accession>A0A7G2CBU9</accession>
<dbReference type="AlphaFoldDB" id="A0A7G2CBU9"/>
<evidence type="ECO:0000313" key="2">
    <source>
        <dbReference type="Proteomes" id="UP000515908"/>
    </source>
</evidence>